<gene>
    <name evidence="7" type="ORF">ACFOOQ_11300</name>
</gene>
<dbReference type="EC" id="3.5.4.2" evidence="5"/>
<evidence type="ECO:0000256" key="1">
    <source>
        <dbReference type="ARBA" id="ARBA00022723"/>
    </source>
</evidence>
<evidence type="ECO:0000256" key="5">
    <source>
        <dbReference type="HAMAP-Rule" id="MF_01962"/>
    </source>
</evidence>
<accession>A0ABV7VGK4</accession>
<evidence type="ECO:0000256" key="2">
    <source>
        <dbReference type="ARBA" id="ARBA00022801"/>
    </source>
</evidence>
<evidence type="ECO:0000313" key="7">
    <source>
        <dbReference type="EMBL" id="MFC3676133.1"/>
    </source>
</evidence>
<organism evidence="7 8">
    <name type="scientific">Ferrovibrio xuzhouensis</name>
    <dbReference type="NCBI Taxonomy" id="1576914"/>
    <lineage>
        <taxon>Bacteria</taxon>
        <taxon>Pseudomonadati</taxon>
        <taxon>Pseudomonadota</taxon>
        <taxon>Alphaproteobacteria</taxon>
        <taxon>Rhodospirillales</taxon>
        <taxon>Rhodospirillaceae</taxon>
        <taxon>Ferrovibrio</taxon>
    </lineage>
</organism>
<keyword evidence="1 5" id="KW-0479">Metal-binding</keyword>
<feature type="binding site" evidence="5">
    <location>
        <position position="279"/>
    </location>
    <ligand>
        <name>substrate</name>
    </ligand>
</feature>
<dbReference type="InterPro" id="IPR001365">
    <property type="entry name" value="A_deaminase_dom"/>
</dbReference>
<comment type="caution">
    <text evidence="7">The sequence shown here is derived from an EMBL/GenBank/DDBJ whole genome shotgun (WGS) entry which is preliminary data.</text>
</comment>
<feature type="binding site" evidence="5">
    <location>
        <position position="278"/>
    </location>
    <ligand>
        <name>Zn(2+)</name>
        <dbReference type="ChEBI" id="CHEBI:29105"/>
        <note>catalytic</note>
    </ligand>
</feature>
<dbReference type="InterPro" id="IPR006330">
    <property type="entry name" value="Ado/ade_deaminase"/>
</dbReference>
<feature type="active site" description="Proton donor" evidence="5">
    <location>
        <position position="200"/>
    </location>
</feature>
<dbReference type="Gene3D" id="3.20.20.140">
    <property type="entry name" value="Metal-dependent hydrolases"/>
    <property type="match status" value="1"/>
</dbReference>
<dbReference type="GO" id="GO:0016787">
    <property type="term" value="F:hydrolase activity"/>
    <property type="evidence" value="ECO:0007669"/>
    <property type="project" value="UniProtKB-KW"/>
</dbReference>
<comment type="function">
    <text evidence="5">Catalyzes the hydrolytic deamination of adenine to hypoxanthine. Plays an important role in the purine salvage pathway and in nitrogen catabolism.</text>
</comment>
<dbReference type="RefSeq" id="WP_379726163.1">
    <property type="nucleotide sequence ID" value="NZ_JBHRYJ010000002.1"/>
</dbReference>
<proteinExistence type="inferred from homology"/>
<comment type="cofactor">
    <cofactor evidence="5">
        <name>Zn(2+)</name>
        <dbReference type="ChEBI" id="CHEBI:29105"/>
    </cofactor>
    <text evidence="5">Binds 1 zinc ion per subunit.</text>
</comment>
<dbReference type="Pfam" id="PF00962">
    <property type="entry name" value="A_deaminase"/>
    <property type="match status" value="1"/>
</dbReference>
<dbReference type="EMBL" id="JBHRYJ010000002">
    <property type="protein sequence ID" value="MFC3676133.1"/>
    <property type="molecule type" value="Genomic_DNA"/>
</dbReference>
<dbReference type="HAMAP" id="MF_01962">
    <property type="entry name" value="Adenine_deaminase"/>
    <property type="match status" value="1"/>
</dbReference>
<keyword evidence="4 5" id="KW-0546">Nucleotide metabolism</keyword>
<dbReference type="PANTHER" id="PTHR43114">
    <property type="entry name" value="ADENINE DEAMINASE"/>
    <property type="match status" value="1"/>
</dbReference>
<comment type="catalytic activity">
    <reaction evidence="5">
        <text>adenine + H2O + H(+) = hypoxanthine + NH4(+)</text>
        <dbReference type="Rhea" id="RHEA:23688"/>
        <dbReference type="ChEBI" id="CHEBI:15377"/>
        <dbReference type="ChEBI" id="CHEBI:15378"/>
        <dbReference type="ChEBI" id="CHEBI:16708"/>
        <dbReference type="ChEBI" id="CHEBI:17368"/>
        <dbReference type="ChEBI" id="CHEBI:28938"/>
        <dbReference type="EC" id="3.5.4.2"/>
    </reaction>
</comment>
<dbReference type="Proteomes" id="UP001595711">
    <property type="component" value="Unassembled WGS sequence"/>
</dbReference>
<evidence type="ECO:0000313" key="8">
    <source>
        <dbReference type="Proteomes" id="UP001595711"/>
    </source>
</evidence>
<keyword evidence="3 5" id="KW-0862">Zinc</keyword>
<dbReference type="CDD" id="cd01320">
    <property type="entry name" value="ADA"/>
    <property type="match status" value="1"/>
</dbReference>
<name>A0ABV7VGK4_9PROT</name>
<keyword evidence="2 5" id="KW-0378">Hydrolase</keyword>
<keyword evidence="8" id="KW-1185">Reference proteome</keyword>
<reference evidence="8" key="1">
    <citation type="journal article" date="2019" name="Int. J. Syst. Evol. Microbiol.">
        <title>The Global Catalogue of Microorganisms (GCM) 10K type strain sequencing project: providing services to taxonomists for standard genome sequencing and annotation.</title>
        <authorList>
            <consortium name="The Broad Institute Genomics Platform"/>
            <consortium name="The Broad Institute Genome Sequencing Center for Infectious Disease"/>
            <person name="Wu L."/>
            <person name="Ma J."/>
        </authorList>
    </citation>
    <scope>NUCLEOTIDE SEQUENCE [LARGE SCALE GENOMIC DNA]</scope>
    <source>
        <strain evidence="8">KCTC 42182</strain>
    </source>
</reference>
<evidence type="ECO:0000256" key="3">
    <source>
        <dbReference type="ARBA" id="ARBA00022833"/>
    </source>
</evidence>
<dbReference type="NCBIfam" id="TIGR01430">
    <property type="entry name" value="aden_deam"/>
    <property type="match status" value="1"/>
</dbReference>
<dbReference type="InterPro" id="IPR028892">
    <property type="entry name" value="ADE"/>
</dbReference>
<dbReference type="NCBIfam" id="NF006850">
    <property type="entry name" value="PRK09358.1-6"/>
    <property type="match status" value="1"/>
</dbReference>
<feature type="domain" description="Adenosine deaminase" evidence="6">
    <location>
        <begin position="12"/>
        <end position="331"/>
    </location>
</feature>
<dbReference type="InterPro" id="IPR032466">
    <property type="entry name" value="Metal_Hydrolase"/>
</dbReference>
<dbReference type="PANTHER" id="PTHR43114:SF6">
    <property type="entry name" value="ADENINE DEAMINASE"/>
    <property type="match status" value="1"/>
</dbReference>
<feature type="binding site" evidence="5">
    <location>
        <position position="197"/>
    </location>
    <ligand>
        <name>Zn(2+)</name>
        <dbReference type="ChEBI" id="CHEBI:29105"/>
        <note>catalytic</note>
    </ligand>
</feature>
<protein>
    <recommendedName>
        <fullName evidence="5">Adenine deaminase</fullName>
        <shortName evidence="5">ADE</shortName>
        <ecNumber evidence="5">3.5.4.2</ecNumber>
    </recommendedName>
    <alternativeName>
        <fullName evidence="5">Adenine aminohydrolase</fullName>
        <shortName evidence="5">AAH</shortName>
    </alternativeName>
</protein>
<comment type="similarity">
    <text evidence="5">Belongs to the metallo-dependent hydrolases superfamily. Adenosine and AMP deaminases family. Adenine deaminase type 2 subfamily.</text>
</comment>
<feature type="binding site" evidence="5">
    <location>
        <position position="19"/>
    </location>
    <ligand>
        <name>Zn(2+)</name>
        <dbReference type="ChEBI" id="CHEBI:29105"/>
        <note>catalytic</note>
    </ligand>
</feature>
<evidence type="ECO:0000256" key="4">
    <source>
        <dbReference type="ARBA" id="ARBA00023080"/>
    </source>
</evidence>
<dbReference type="SUPFAM" id="SSF51556">
    <property type="entry name" value="Metallo-dependent hydrolases"/>
    <property type="match status" value="1"/>
</dbReference>
<feature type="site" description="Important for catalytic activity" evidence="5">
    <location>
        <position position="221"/>
    </location>
</feature>
<sequence>MADLSGFIAGLPKAELHVHIEGTFEPELMVALAARNKVSLPYADVDALRAAYSFGNLQDFLDLYYQGMNVLQQERDYYDLAMAYLRRAAGQNVLHAEIFFDPQGHTDRGIAFRTVIDGLWAAMKDAERAFGISTALILSFLRHLDEAAAERTLDEALPWRERFIGVGLDSSEKGHPPSKFQRVFARARSLGLKAVAHAGEEGPPAYVHEALDLLRVQRIDHGNRALEDAALVARLVREQMPLTVCPLSNLRLCVVDDMTRHPLRRMLQAGLVATVNSDDPAYFGGYVNENFTAVQRALGLSRDEIVTLAGNGFRAAFLDDAAKQRYLAALDSYVVAASA</sequence>
<feature type="binding site" evidence="5">
    <location>
        <position position="17"/>
    </location>
    <ligand>
        <name>Zn(2+)</name>
        <dbReference type="ChEBI" id="CHEBI:29105"/>
        <note>catalytic</note>
    </ligand>
</feature>
<evidence type="ECO:0000259" key="6">
    <source>
        <dbReference type="Pfam" id="PF00962"/>
    </source>
</evidence>